<evidence type="ECO:0008006" key="4">
    <source>
        <dbReference type="Google" id="ProtNLM"/>
    </source>
</evidence>
<protein>
    <recommendedName>
        <fullName evidence="4">F-box protein</fullName>
    </recommendedName>
</protein>
<dbReference type="EMBL" id="JAUIZM010000006">
    <property type="protein sequence ID" value="KAK1377726.1"/>
    <property type="molecule type" value="Genomic_DNA"/>
</dbReference>
<evidence type="ECO:0000313" key="3">
    <source>
        <dbReference type="Proteomes" id="UP001237642"/>
    </source>
</evidence>
<dbReference type="EMBL" id="JAUIZM010000006">
    <property type="protein sequence ID" value="KAK1377722.1"/>
    <property type="molecule type" value="Genomic_DNA"/>
</dbReference>
<sequence length="101" mass="11966">MYLWNPATNLSKHIPSPSLSDDEEALGFGFDEIDNDFKIVRVVWRFKPTCYHKKYSRFHAEDCEEIYVDVYSSNQNIWRKLPGKPTDIPYLFNKFDVIVNT</sequence>
<keyword evidence="3" id="KW-1185">Reference proteome</keyword>
<gene>
    <name evidence="1" type="ORF">POM88_024466</name>
    <name evidence="2" type="ORF">POM88_024470</name>
</gene>
<organism evidence="2 3">
    <name type="scientific">Heracleum sosnowskyi</name>
    <dbReference type="NCBI Taxonomy" id="360622"/>
    <lineage>
        <taxon>Eukaryota</taxon>
        <taxon>Viridiplantae</taxon>
        <taxon>Streptophyta</taxon>
        <taxon>Embryophyta</taxon>
        <taxon>Tracheophyta</taxon>
        <taxon>Spermatophyta</taxon>
        <taxon>Magnoliopsida</taxon>
        <taxon>eudicotyledons</taxon>
        <taxon>Gunneridae</taxon>
        <taxon>Pentapetalae</taxon>
        <taxon>asterids</taxon>
        <taxon>campanulids</taxon>
        <taxon>Apiales</taxon>
        <taxon>Apiaceae</taxon>
        <taxon>Apioideae</taxon>
        <taxon>apioid superclade</taxon>
        <taxon>Tordylieae</taxon>
        <taxon>Tordyliinae</taxon>
        <taxon>Heracleum</taxon>
    </lineage>
</organism>
<reference evidence="2" key="1">
    <citation type="submission" date="2023-02" db="EMBL/GenBank/DDBJ databases">
        <title>Genome of toxic invasive species Heracleum sosnowskyi carries increased number of genes despite the absence of recent whole-genome duplications.</title>
        <authorList>
            <person name="Schelkunov M."/>
            <person name="Shtratnikova V."/>
            <person name="Makarenko M."/>
            <person name="Klepikova A."/>
            <person name="Omelchenko D."/>
            <person name="Novikova G."/>
            <person name="Obukhova E."/>
            <person name="Bogdanov V."/>
            <person name="Penin A."/>
            <person name="Logacheva M."/>
        </authorList>
    </citation>
    <scope>NUCLEOTIDE SEQUENCE</scope>
    <source>
        <strain evidence="2">Hsosn_3</strain>
        <tissue evidence="2">Leaf</tissue>
    </source>
</reference>
<proteinExistence type="predicted"/>
<comment type="caution">
    <text evidence="2">The sequence shown here is derived from an EMBL/GenBank/DDBJ whole genome shotgun (WGS) entry which is preliminary data.</text>
</comment>
<evidence type="ECO:0000313" key="1">
    <source>
        <dbReference type="EMBL" id="KAK1377722.1"/>
    </source>
</evidence>
<dbReference type="AlphaFoldDB" id="A0AAD8I355"/>
<name>A0AAD8I355_9APIA</name>
<evidence type="ECO:0000313" key="2">
    <source>
        <dbReference type="EMBL" id="KAK1377726.1"/>
    </source>
</evidence>
<dbReference type="Proteomes" id="UP001237642">
    <property type="component" value="Unassembled WGS sequence"/>
</dbReference>
<accession>A0AAD8I355</accession>
<reference evidence="2" key="2">
    <citation type="submission" date="2023-05" db="EMBL/GenBank/DDBJ databases">
        <authorList>
            <person name="Schelkunov M.I."/>
        </authorList>
    </citation>
    <scope>NUCLEOTIDE SEQUENCE</scope>
    <source>
        <strain evidence="2">Hsosn_3</strain>
        <tissue evidence="2">Leaf</tissue>
    </source>
</reference>